<comment type="caution">
    <text evidence="1">The sequence shown here is derived from an EMBL/GenBank/DDBJ whole genome shotgun (WGS) entry which is preliminary data.</text>
</comment>
<evidence type="ECO:0000313" key="1">
    <source>
        <dbReference type="EMBL" id="KAK5804236.1"/>
    </source>
</evidence>
<gene>
    <name evidence="1" type="ORF">PVK06_031885</name>
</gene>
<sequence>MINQFLNLLLLVEKNQISDLPKLLNAILSLLNPKILNDILSLPKFLNKILSLPKLLKEILGLLKFLNVLRDLGLQKSIWDYPPGREEARTRELSTGFIIDEFNLMKKRMVQFGMPSIER</sequence>
<name>A0ABR0NTC6_GOSAR</name>
<keyword evidence="2" id="KW-1185">Reference proteome</keyword>
<accession>A0ABR0NTC6</accession>
<dbReference type="Proteomes" id="UP001358586">
    <property type="component" value="Chromosome 9"/>
</dbReference>
<dbReference type="EMBL" id="JARKNE010000009">
    <property type="protein sequence ID" value="KAK5804236.1"/>
    <property type="molecule type" value="Genomic_DNA"/>
</dbReference>
<reference evidence="1 2" key="1">
    <citation type="submission" date="2023-03" db="EMBL/GenBank/DDBJ databases">
        <title>WGS of Gossypium arboreum.</title>
        <authorList>
            <person name="Yu D."/>
        </authorList>
    </citation>
    <scope>NUCLEOTIDE SEQUENCE [LARGE SCALE GENOMIC DNA]</scope>
    <source>
        <tissue evidence="1">Leaf</tissue>
    </source>
</reference>
<evidence type="ECO:0000313" key="2">
    <source>
        <dbReference type="Proteomes" id="UP001358586"/>
    </source>
</evidence>
<protein>
    <submittedName>
        <fullName evidence="1">Uncharacterized protein</fullName>
    </submittedName>
</protein>
<proteinExistence type="predicted"/>
<organism evidence="1 2">
    <name type="scientific">Gossypium arboreum</name>
    <name type="common">Tree cotton</name>
    <name type="synonym">Gossypium nanking</name>
    <dbReference type="NCBI Taxonomy" id="29729"/>
    <lineage>
        <taxon>Eukaryota</taxon>
        <taxon>Viridiplantae</taxon>
        <taxon>Streptophyta</taxon>
        <taxon>Embryophyta</taxon>
        <taxon>Tracheophyta</taxon>
        <taxon>Spermatophyta</taxon>
        <taxon>Magnoliopsida</taxon>
        <taxon>eudicotyledons</taxon>
        <taxon>Gunneridae</taxon>
        <taxon>Pentapetalae</taxon>
        <taxon>rosids</taxon>
        <taxon>malvids</taxon>
        <taxon>Malvales</taxon>
        <taxon>Malvaceae</taxon>
        <taxon>Malvoideae</taxon>
        <taxon>Gossypium</taxon>
    </lineage>
</organism>